<dbReference type="AlphaFoldDB" id="A0A084QVZ9"/>
<reference evidence="1 2" key="1">
    <citation type="journal article" date="2014" name="BMC Genomics">
        <title>Comparative genome sequencing reveals chemotype-specific gene clusters in the toxigenic black mold Stachybotrys.</title>
        <authorList>
            <person name="Semeiks J."/>
            <person name="Borek D."/>
            <person name="Otwinowski Z."/>
            <person name="Grishin N.V."/>
        </authorList>
    </citation>
    <scope>NUCLEOTIDE SEQUENCE [LARGE SCALE GENOMIC DNA]</scope>
    <source>
        <strain evidence="1 2">IBT 40285</strain>
    </source>
</reference>
<dbReference type="HOGENOM" id="CLU_3392556_0_0_1"/>
<evidence type="ECO:0000313" key="2">
    <source>
        <dbReference type="Proteomes" id="UP000028524"/>
    </source>
</evidence>
<dbReference type="Proteomes" id="UP000028524">
    <property type="component" value="Unassembled WGS sequence"/>
</dbReference>
<organism evidence="1 2">
    <name type="scientific">Stachybotrys chlorohalonatus (strain IBT 40285)</name>
    <dbReference type="NCBI Taxonomy" id="1283841"/>
    <lineage>
        <taxon>Eukaryota</taxon>
        <taxon>Fungi</taxon>
        <taxon>Dikarya</taxon>
        <taxon>Ascomycota</taxon>
        <taxon>Pezizomycotina</taxon>
        <taxon>Sordariomycetes</taxon>
        <taxon>Hypocreomycetidae</taxon>
        <taxon>Hypocreales</taxon>
        <taxon>Stachybotryaceae</taxon>
        <taxon>Stachybotrys</taxon>
    </lineage>
</organism>
<sequence length="32" mass="3823">MQKKMLKRLWDALMGNQRTATQMIGEQLEMIQ</sequence>
<gene>
    <name evidence="1" type="ORF">S40285_09722</name>
</gene>
<name>A0A084QVZ9_STAC4</name>
<protein>
    <submittedName>
        <fullName evidence="1">Uncharacterized protein</fullName>
    </submittedName>
</protein>
<accession>A0A084QVZ9</accession>
<keyword evidence="2" id="KW-1185">Reference proteome</keyword>
<dbReference type="EMBL" id="KL659995">
    <property type="protein sequence ID" value="KFA68134.1"/>
    <property type="molecule type" value="Genomic_DNA"/>
</dbReference>
<dbReference type="InParanoid" id="A0A084QVZ9"/>
<evidence type="ECO:0000313" key="1">
    <source>
        <dbReference type="EMBL" id="KFA68134.1"/>
    </source>
</evidence>
<proteinExistence type="predicted"/>